<dbReference type="AlphaFoldDB" id="A0A8J7FHB3"/>
<comment type="caution">
    <text evidence="2">The sequence shown here is derived from an EMBL/GenBank/DDBJ whole genome shotgun (WGS) entry which is preliminary data.</text>
</comment>
<name>A0A8J7FHB3_9NEIS</name>
<evidence type="ECO:0000259" key="1">
    <source>
        <dbReference type="Pfam" id="PF13443"/>
    </source>
</evidence>
<feature type="domain" description="HTH cro/C1-type" evidence="1">
    <location>
        <begin position="20"/>
        <end position="50"/>
    </location>
</feature>
<evidence type="ECO:0000313" key="2">
    <source>
        <dbReference type="EMBL" id="MBE9607742.1"/>
    </source>
</evidence>
<gene>
    <name evidence="2" type="ORF">INR99_00100</name>
</gene>
<dbReference type="InterPro" id="IPR001387">
    <property type="entry name" value="Cro/C1-type_HTH"/>
</dbReference>
<proteinExistence type="predicted"/>
<accession>A0A8J7FHB3</accession>
<protein>
    <submittedName>
        <fullName evidence="2">Helix-turn-helix transcriptional regulator</fullName>
    </submittedName>
</protein>
<organism evidence="2 3">
    <name type="scientific">Chitinilyticum piscinae</name>
    <dbReference type="NCBI Taxonomy" id="2866724"/>
    <lineage>
        <taxon>Bacteria</taxon>
        <taxon>Pseudomonadati</taxon>
        <taxon>Pseudomonadota</taxon>
        <taxon>Betaproteobacteria</taxon>
        <taxon>Neisseriales</taxon>
        <taxon>Chitinibacteraceae</taxon>
        <taxon>Chitinilyticum</taxon>
    </lineage>
</organism>
<evidence type="ECO:0000313" key="3">
    <source>
        <dbReference type="Proteomes" id="UP000604481"/>
    </source>
</evidence>
<keyword evidence="3" id="KW-1185">Reference proteome</keyword>
<sequence length="60" mass="6908">MSPPTGSNIPSERRAPCCMHETVERIELDVLEKPCKYFNCKIEDLIEYIPGDETRQAHTD</sequence>
<dbReference type="Pfam" id="PF13443">
    <property type="entry name" value="HTH_26"/>
    <property type="match status" value="1"/>
</dbReference>
<dbReference type="Proteomes" id="UP000604481">
    <property type="component" value="Unassembled WGS sequence"/>
</dbReference>
<dbReference type="EMBL" id="JADFUA010000001">
    <property type="protein sequence ID" value="MBE9607742.1"/>
    <property type="molecule type" value="Genomic_DNA"/>
</dbReference>
<reference evidence="2 3" key="1">
    <citation type="submission" date="2020-10" db="EMBL/GenBank/DDBJ databases">
        <title>The genome sequence of Chitinilyticum litopenaei 4Y14.</title>
        <authorList>
            <person name="Liu Y."/>
        </authorList>
    </citation>
    <scope>NUCLEOTIDE SEQUENCE [LARGE SCALE GENOMIC DNA]</scope>
    <source>
        <strain evidence="2 3">4Y14</strain>
    </source>
</reference>